<dbReference type="eggNOG" id="ENOG502SI4E">
    <property type="taxonomic scope" value="Eukaryota"/>
</dbReference>
<feature type="non-terminal residue" evidence="2">
    <location>
        <position position="1"/>
    </location>
</feature>
<sequence>EDEDVKEKGMRIFCRKGLREQMDFMQKRVMQAGSLGWVLGAPGTGKSLTGLAFALSIDREVWGVSWMHISPYPAKAVQWIAARKTVYEAELQTTNDDFLYALLNGVDDDSQHVFVLDGFLQDSHKMLQHMLMRWREKKKENRRVLFISSMQTRYKVKWEDDQVWGVEVFLLESWRLEEYQEAVMDDLFYSSVERKLDANLSRGSVAQRSFSSNLSREDRILSKYYYAGGSSRYMFQMSSQQIIDDVSNTIKNVGFLETLSTKIGQYSGAAINRLFSIYKDQDKSEYTVFLSRYLTEKICVQTGCEQFTRSLVHFCTMYHPVAKGLMLEDLFFMVVHHQGLALHVRGEDAQEAWQAAPVVTCLIPLTKGVVESQSCDFWVRPPDFNHPGYDGVFLSRSRKLVRFVQVTAAKDDDLKLQYFKELIDNLVLVGFPVQRIEICFIVLRKDLECFKVSKVFGQGSLEQYGFAKGKERRSIRVMGV</sequence>
<organism evidence="2">
    <name type="scientific">Guillardia theta (strain CCMP2712)</name>
    <name type="common">Cryptophyte</name>
    <dbReference type="NCBI Taxonomy" id="905079"/>
    <lineage>
        <taxon>Eukaryota</taxon>
        <taxon>Cryptophyceae</taxon>
        <taxon>Pyrenomonadales</taxon>
        <taxon>Geminigeraceae</taxon>
        <taxon>Guillardia</taxon>
    </lineage>
</organism>
<dbReference type="GO" id="GO:0009507">
    <property type="term" value="C:chloroplast"/>
    <property type="evidence" value="ECO:0007669"/>
    <property type="project" value="UniProtKB-SubCell"/>
</dbReference>
<evidence type="ECO:0000256" key="1">
    <source>
        <dbReference type="ARBA" id="ARBA00004229"/>
    </source>
</evidence>
<protein>
    <submittedName>
        <fullName evidence="2 3">Uncharacterized protein</fullName>
    </submittedName>
</protein>
<keyword evidence="4" id="KW-1185">Reference proteome</keyword>
<dbReference type="SUPFAM" id="SSF52540">
    <property type="entry name" value="P-loop containing nucleoside triphosphate hydrolases"/>
    <property type="match status" value="1"/>
</dbReference>
<dbReference type="Proteomes" id="UP000011087">
    <property type="component" value="Unassembled WGS sequence"/>
</dbReference>
<gene>
    <name evidence="2" type="ORF">GUITHDRAFT_49120</name>
</gene>
<reference evidence="3" key="3">
    <citation type="submission" date="2016-03" db="UniProtKB">
        <authorList>
            <consortium name="EnsemblProtists"/>
        </authorList>
    </citation>
    <scope>IDENTIFICATION</scope>
</reference>
<dbReference type="EnsemblProtists" id="EKX50978">
    <property type="protein sequence ID" value="EKX50978"/>
    <property type="gene ID" value="GUITHDRAFT_49120"/>
</dbReference>
<evidence type="ECO:0000313" key="2">
    <source>
        <dbReference type="EMBL" id="EKX50978.1"/>
    </source>
</evidence>
<accession>L1JSC1</accession>
<dbReference type="OrthoDB" id="77741at2759"/>
<dbReference type="KEGG" id="gtt:GUITHDRAFT_49120"/>
<comment type="subcellular location">
    <subcellularLocation>
        <location evidence="1">Plastid</location>
        <location evidence="1">Chloroplast</location>
    </subcellularLocation>
</comment>
<feature type="non-terminal residue" evidence="2">
    <location>
        <position position="480"/>
    </location>
</feature>
<reference evidence="4" key="2">
    <citation type="submission" date="2012-11" db="EMBL/GenBank/DDBJ databases">
        <authorList>
            <person name="Kuo A."/>
            <person name="Curtis B.A."/>
            <person name="Tanifuji G."/>
            <person name="Burki F."/>
            <person name="Gruber A."/>
            <person name="Irimia M."/>
            <person name="Maruyama S."/>
            <person name="Arias M.C."/>
            <person name="Ball S.G."/>
            <person name="Gile G.H."/>
            <person name="Hirakawa Y."/>
            <person name="Hopkins J.F."/>
            <person name="Rensing S.A."/>
            <person name="Schmutz J."/>
            <person name="Symeonidi A."/>
            <person name="Elias M."/>
            <person name="Eveleigh R.J."/>
            <person name="Herman E.K."/>
            <person name="Klute M.J."/>
            <person name="Nakayama T."/>
            <person name="Obornik M."/>
            <person name="Reyes-Prieto A."/>
            <person name="Armbrust E.V."/>
            <person name="Aves S.J."/>
            <person name="Beiko R.G."/>
            <person name="Coutinho P."/>
            <person name="Dacks J.B."/>
            <person name="Durnford D.G."/>
            <person name="Fast N.M."/>
            <person name="Green B.R."/>
            <person name="Grisdale C."/>
            <person name="Hempe F."/>
            <person name="Henrissat B."/>
            <person name="Hoppner M.P."/>
            <person name="Ishida K.-I."/>
            <person name="Kim E."/>
            <person name="Koreny L."/>
            <person name="Kroth P.G."/>
            <person name="Liu Y."/>
            <person name="Malik S.-B."/>
            <person name="Maier U.G."/>
            <person name="McRose D."/>
            <person name="Mock T."/>
            <person name="Neilson J.A."/>
            <person name="Onodera N.T."/>
            <person name="Poole A.M."/>
            <person name="Pritham E.J."/>
            <person name="Richards T.A."/>
            <person name="Rocap G."/>
            <person name="Roy S.W."/>
            <person name="Sarai C."/>
            <person name="Schaack S."/>
            <person name="Shirato S."/>
            <person name="Slamovits C.H."/>
            <person name="Spencer D.F."/>
            <person name="Suzuki S."/>
            <person name="Worden A.Z."/>
            <person name="Zauner S."/>
            <person name="Barry K."/>
            <person name="Bell C."/>
            <person name="Bharti A.K."/>
            <person name="Crow J.A."/>
            <person name="Grimwood J."/>
            <person name="Kramer R."/>
            <person name="Lindquist E."/>
            <person name="Lucas S."/>
            <person name="Salamov A."/>
            <person name="McFadden G.I."/>
            <person name="Lane C.E."/>
            <person name="Keeling P.J."/>
            <person name="Gray M.W."/>
            <person name="Grigoriev I.V."/>
            <person name="Archibald J.M."/>
        </authorList>
    </citation>
    <scope>NUCLEOTIDE SEQUENCE</scope>
    <source>
        <strain evidence="4">CCMP2712</strain>
    </source>
</reference>
<dbReference type="HOGENOM" id="CLU_016639_2_0_1"/>
<dbReference type="RefSeq" id="XP_005837958.1">
    <property type="nucleotide sequence ID" value="XM_005837901.1"/>
</dbReference>
<dbReference type="EMBL" id="JH992977">
    <property type="protein sequence ID" value="EKX50978.1"/>
    <property type="molecule type" value="Genomic_DNA"/>
</dbReference>
<dbReference type="GeneID" id="17307626"/>
<dbReference type="PaxDb" id="55529-EKX50978"/>
<name>L1JSC1_GUITC</name>
<reference evidence="2 4" key="1">
    <citation type="journal article" date="2012" name="Nature">
        <title>Algal genomes reveal evolutionary mosaicism and the fate of nucleomorphs.</title>
        <authorList>
            <consortium name="DOE Joint Genome Institute"/>
            <person name="Curtis B.A."/>
            <person name="Tanifuji G."/>
            <person name="Burki F."/>
            <person name="Gruber A."/>
            <person name="Irimia M."/>
            <person name="Maruyama S."/>
            <person name="Arias M.C."/>
            <person name="Ball S.G."/>
            <person name="Gile G.H."/>
            <person name="Hirakawa Y."/>
            <person name="Hopkins J.F."/>
            <person name="Kuo A."/>
            <person name="Rensing S.A."/>
            <person name="Schmutz J."/>
            <person name="Symeonidi A."/>
            <person name="Elias M."/>
            <person name="Eveleigh R.J."/>
            <person name="Herman E.K."/>
            <person name="Klute M.J."/>
            <person name="Nakayama T."/>
            <person name="Obornik M."/>
            <person name="Reyes-Prieto A."/>
            <person name="Armbrust E.V."/>
            <person name="Aves S.J."/>
            <person name="Beiko R.G."/>
            <person name="Coutinho P."/>
            <person name="Dacks J.B."/>
            <person name="Durnford D.G."/>
            <person name="Fast N.M."/>
            <person name="Green B.R."/>
            <person name="Grisdale C.J."/>
            <person name="Hempel F."/>
            <person name="Henrissat B."/>
            <person name="Hoppner M.P."/>
            <person name="Ishida K."/>
            <person name="Kim E."/>
            <person name="Koreny L."/>
            <person name="Kroth P.G."/>
            <person name="Liu Y."/>
            <person name="Malik S.B."/>
            <person name="Maier U.G."/>
            <person name="McRose D."/>
            <person name="Mock T."/>
            <person name="Neilson J.A."/>
            <person name="Onodera N.T."/>
            <person name="Poole A.M."/>
            <person name="Pritham E.J."/>
            <person name="Richards T.A."/>
            <person name="Rocap G."/>
            <person name="Roy S.W."/>
            <person name="Sarai C."/>
            <person name="Schaack S."/>
            <person name="Shirato S."/>
            <person name="Slamovits C.H."/>
            <person name="Spencer D.F."/>
            <person name="Suzuki S."/>
            <person name="Worden A.Z."/>
            <person name="Zauner S."/>
            <person name="Barry K."/>
            <person name="Bell C."/>
            <person name="Bharti A.K."/>
            <person name="Crow J.A."/>
            <person name="Grimwood J."/>
            <person name="Kramer R."/>
            <person name="Lindquist E."/>
            <person name="Lucas S."/>
            <person name="Salamov A."/>
            <person name="McFadden G.I."/>
            <person name="Lane C.E."/>
            <person name="Keeling P.J."/>
            <person name="Gray M.W."/>
            <person name="Grigoriev I.V."/>
            <person name="Archibald J.M."/>
        </authorList>
    </citation>
    <scope>NUCLEOTIDE SEQUENCE</scope>
    <source>
        <strain evidence="2 4">CCMP2712</strain>
    </source>
</reference>
<evidence type="ECO:0000313" key="4">
    <source>
        <dbReference type="Proteomes" id="UP000011087"/>
    </source>
</evidence>
<dbReference type="InterPro" id="IPR027417">
    <property type="entry name" value="P-loop_NTPase"/>
</dbReference>
<evidence type="ECO:0000313" key="3">
    <source>
        <dbReference type="EnsemblProtists" id="EKX50978"/>
    </source>
</evidence>
<dbReference type="AlphaFoldDB" id="L1JSC1"/>
<proteinExistence type="predicted"/>